<evidence type="ECO:0000313" key="3">
    <source>
        <dbReference type="EMBL" id="SFF27479.1"/>
    </source>
</evidence>
<evidence type="ECO:0000259" key="1">
    <source>
        <dbReference type="Pfam" id="PF14540"/>
    </source>
</evidence>
<evidence type="ECO:0000313" key="4">
    <source>
        <dbReference type="Proteomes" id="UP000198855"/>
    </source>
</evidence>
<dbReference type="Gene3D" id="1.10.10.10">
    <property type="entry name" value="Winged helix-like DNA-binding domain superfamily/Winged helix DNA-binding domain"/>
    <property type="match status" value="1"/>
</dbReference>
<name>A0A1I2HD21_9BACL</name>
<dbReference type="GO" id="GO:0016740">
    <property type="term" value="F:transferase activity"/>
    <property type="evidence" value="ECO:0007669"/>
    <property type="project" value="UniProtKB-KW"/>
</dbReference>
<evidence type="ECO:0000259" key="2">
    <source>
        <dbReference type="Pfam" id="PF22339"/>
    </source>
</evidence>
<dbReference type="Gene3D" id="1.20.120.330">
    <property type="entry name" value="Nucleotidyltransferases domain 2"/>
    <property type="match status" value="1"/>
</dbReference>
<dbReference type="InterPro" id="IPR036388">
    <property type="entry name" value="WH-like_DNA-bd_sf"/>
</dbReference>
<sequence>MNTKQYFIETYRSQLDLVGLVAIENPYPYNPQIEGLDVLFLVVRESGASEETEQVCLNGKRIMVRTVDTGRLEQWIVGRGSGSIIQWMVRGEILLERDNYLTNIREQLMLFPDMMREQKRFAEFSGFLRTYLQAKQDLEDNNILDAHSHVMTALHHWAHIVLIEEGYHPELTLWRQIRRVHPGVYKLYEELTASPESLEQRVRLVMLACEFTVMNKMKACCSLLFEAISSRQEPWSLCELQNYPLIQELHIDLSLVVQNLVKRAYVREVAVLPNNGDPDVMELRYLLTAI</sequence>
<dbReference type="Pfam" id="PF22339">
    <property type="entry name" value="YgxA-like_sub_bind"/>
    <property type="match status" value="1"/>
</dbReference>
<dbReference type="InterPro" id="IPR054515">
    <property type="entry name" value="YgxA-like_substrate-bd"/>
</dbReference>
<dbReference type="RefSeq" id="WP_091190160.1">
    <property type="nucleotide sequence ID" value="NZ_FOMT01000007.1"/>
</dbReference>
<dbReference type="Proteomes" id="UP000198855">
    <property type="component" value="Unassembled WGS sequence"/>
</dbReference>
<reference evidence="4" key="1">
    <citation type="submission" date="2016-10" db="EMBL/GenBank/DDBJ databases">
        <authorList>
            <person name="Varghese N."/>
            <person name="Submissions S."/>
        </authorList>
    </citation>
    <scope>NUCLEOTIDE SEQUENCE [LARGE SCALE GENOMIC DNA]</scope>
    <source>
        <strain evidence="4">CGMCC 1.10784</strain>
    </source>
</reference>
<dbReference type="InterPro" id="IPR029348">
    <property type="entry name" value="NTF-like"/>
</dbReference>
<organism evidence="3 4">
    <name type="scientific">Paenibacillus catalpae</name>
    <dbReference type="NCBI Taxonomy" id="1045775"/>
    <lineage>
        <taxon>Bacteria</taxon>
        <taxon>Bacillati</taxon>
        <taxon>Bacillota</taxon>
        <taxon>Bacilli</taxon>
        <taxon>Bacillales</taxon>
        <taxon>Paenibacillaceae</taxon>
        <taxon>Paenibacillus</taxon>
    </lineage>
</organism>
<keyword evidence="3" id="KW-0808">Transferase</keyword>
<dbReference type="Gene3D" id="3.30.460.10">
    <property type="entry name" value="Beta Polymerase, domain 2"/>
    <property type="match status" value="1"/>
</dbReference>
<dbReference type="STRING" id="1045775.SAMN05216378_5724"/>
<dbReference type="EMBL" id="FOMT01000007">
    <property type="protein sequence ID" value="SFF27479.1"/>
    <property type="molecule type" value="Genomic_DNA"/>
</dbReference>
<dbReference type="AlphaFoldDB" id="A0A1I2HD21"/>
<gene>
    <name evidence="3" type="ORF">SAMN05216378_5724</name>
</gene>
<feature type="domain" description="YgxA-like substrate binding" evidence="2">
    <location>
        <begin position="119"/>
        <end position="216"/>
    </location>
</feature>
<dbReference type="InterPro" id="IPR043519">
    <property type="entry name" value="NT_sf"/>
</dbReference>
<dbReference type="Pfam" id="PF14540">
    <property type="entry name" value="NTF-like"/>
    <property type="match status" value="1"/>
</dbReference>
<accession>A0A1I2HD21</accession>
<feature type="domain" description="Nucleotidyltransferase-like" evidence="1">
    <location>
        <begin position="7"/>
        <end position="116"/>
    </location>
</feature>
<protein>
    <submittedName>
        <fullName evidence="3">Nucleotidyltransferase-like</fullName>
    </submittedName>
</protein>
<dbReference type="OrthoDB" id="2350973at2"/>
<proteinExistence type="predicted"/>
<keyword evidence="4" id="KW-1185">Reference proteome</keyword>